<dbReference type="AlphaFoldDB" id="A0A022QLP0"/>
<organism evidence="1 2">
    <name type="scientific">Erythranthe guttata</name>
    <name type="common">Yellow monkey flower</name>
    <name type="synonym">Mimulus guttatus</name>
    <dbReference type="NCBI Taxonomy" id="4155"/>
    <lineage>
        <taxon>Eukaryota</taxon>
        <taxon>Viridiplantae</taxon>
        <taxon>Streptophyta</taxon>
        <taxon>Embryophyta</taxon>
        <taxon>Tracheophyta</taxon>
        <taxon>Spermatophyta</taxon>
        <taxon>Magnoliopsida</taxon>
        <taxon>eudicotyledons</taxon>
        <taxon>Gunneridae</taxon>
        <taxon>Pentapetalae</taxon>
        <taxon>asterids</taxon>
        <taxon>lamiids</taxon>
        <taxon>Lamiales</taxon>
        <taxon>Phrymaceae</taxon>
        <taxon>Erythranthe</taxon>
    </lineage>
</organism>
<reference evidence="1 2" key="1">
    <citation type="journal article" date="2013" name="Proc. Natl. Acad. Sci. U.S.A.">
        <title>Fine-scale variation in meiotic recombination in Mimulus inferred from population shotgun sequencing.</title>
        <authorList>
            <person name="Hellsten U."/>
            <person name="Wright K.M."/>
            <person name="Jenkins J."/>
            <person name="Shu S."/>
            <person name="Yuan Y."/>
            <person name="Wessler S.R."/>
            <person name="Schmutz J."/>
            <person name="Willis J.H."/>
            <person name="Rokhsar D.S."/>
        </authorList>
    </citation>
    <scope>NUCLEOTIDE SEQUENCE [LARGE SCALE GENOMIC DNA]</scope>
    <source>
        <strain evidence="2">cv. DUN x IM62</strain>
    </source>
</reference>
<feature type="non-terminal residue" evidence="1">
    <location>
        <position position="1"/>
    </location>
</feature>
<proteinExistence type="predicted"/>
<dbReference type="Proteomes" id="UP000030748">
    <property type="component" value="Unassembled WGS sequence"/>
</dbReference>
<evidence type="ECO:0000313" key="2">
    <source>
        <dbReference type="Proteomes" id="UP000030748"/>
    </source>
</evidence>
<dbReference type="STRING" id="4155.A0A022QLP0"/>
<protein>
    <submittedName>
        <fullName evidence="1">Uncharacterized protein</fullName>
    </submittedName>
</protein>
<accession>A0A022QLP0</accession>
<evidence type="ECO:0000313" key="1">
    <source>
        <dbReference type="EMBL" id="EYU28198.1"/>
    </source>
</evidence>
<sequence length="50" mass="5973">WSYHFFFYNRKLKRVVSFRLSCGSNLVNDGFLDDESSQEEDGEIFDDMDI</sequence>
<keyword evidence="2" id="KW-1185">Reference proteome</keyword>
<dbReference type="EMBL" id="KI631451">
    <property type="protein sequence ID" value="EYU28198.1"/>
    <property type="molecule type" value="Genomic_DNA"/>
</dbReference>
<name>A0A022QLP0_ERYGU</name>
<gene>
    <name evidence="1" type="ORF">MIMGU_mgv1a0209582mg</name>
</gene>